<keyword evidence="1" id="KW-0812">Transmembrane</keyword>
<evidence type="ECO:0000313" key="4">
    <source>
        <dbReference type="Proteomes" id="UP000178606"/>
    </source>
</evidence>
<accession>A0A1F6C2E2</accession>
<evidence type="ECO:0000259" key="2">
    <source>
        <dbReference type="Pfam" id="PF13349"/>
    </source>
</evidence>
<gene>
    <name evidence="3" type="ORF">A3F84_21545</name>
</gene>
<dbReference type="InterPro" id="IPR025164">
    <property type="entry name" value="Toastrack_DUF4097"/>
</dbReference>
<sequence>MEKHVKVLGVLYILFGALGSLGALVVNLIFVRFLDQRVIPLPDEFYGIVRMVSIMVFLFLLLIAAVGIIGGIGLLKRQEWARILVLITGFINLINIPFGTVLGVYTIWVLMKDETVRLFEAAPDLPAVAEGGTVAARPRDYRLPGLVWIAAGVAFAVCAALAVGLTRGAERALTVGIWGVIPLAVGVAFFLYGMTVRREQAGPTDAPGSGRRMGGLSILWVVALSLLASSAWAYTHEEVFQRTVPASGITKISVRNTNVYFGDISLQPWDRTEIRIEAKKKANHSFKETAEKYVRKIEIAVEQKEDALEVRTVLPEHKGDWDWVESFFSLDWVFEGRAKGVNVSYEISVPRKMDADLNTTNGSVKIGALEGRMDLRTKNGDLTVEGVKGEVDGRTTNGSITLTRLEGGCNGKTTHGNVKAELLTFGASGCRLGATNGYIHITLPADVRADLEAFTTHGSITCELPISLENETGKRSKVGDRMEGKINGGGLPLDLRTTNGDIRIAKGEGRAGQGPSVPAPPLGKENGGKLLRVQVWEEGNKKISISVPLSTAHEILRALPVPARELMGEKGVDVERLIKAILSHPKPGKLIEVQDEDSRVEIAIE</sequence>
<protein>
    <recommendedName>
        <fullName evidence="2">DUF4097 domain-containing protein</fullName>
    </recommendedName>
</protein>
<feature type="transmembrane region" description="Helical" evidence="1">
    <location>
        <begin position="84"/>
        <end position="108"/>
    </location>
</feature>
<dbReference type="AlphaFoldDB" id="A0A1F6C2E2"/>
<keyword evidence="1" id="KW-0472">Membrane</keyword>
<evidence type="ECO:0000256" key="1">
    <source>
        <dbReference type="SAM" id="Phobius"/>
    </source>
</evidence>
<dbReference type="EMBL" id="MFKF01000441">
    <property type="protein sequence ID" value="OGG43223.1"/>
    <property type="molecule type" value="Genomic_DNA"/>
</dbReference>
<keyword evidence="1" id="KW-1133">Transmembrane helix</keyword>
<feature type="transmembrane region" description="Helical" evidence="1">
    <location>
        <begin position="51"/>
        <end position="72"/>
    </location>
</feature>
<organism evidence="3 4">
    <name type="scientific">Handelsmanbacteria sp. (strain RIFCSPLOWO2_12_FULL_64_10)</name>
    <dbReference type="NCBI Taxonomy" id="1817868"/>
    <lineage>
        <taxon>Bacteria</taxon>
        <taxon>Candidatus Handelsmaniibacteriota</taxon>
    </lineage>
</organism>
<feature type="transmembrane region" description="Helical" evidence="1">
    <location>
        <begin position="7"/>
        <end position="31"/>
    </location>
</feature>
<name>A0A1F6C2E2_HANXR</name>
<feature type="transmembrane region" description="Helical" evidence="1">
    <location>
        <begin position="172"/>
        <end position="193"/>
    </location>
</feature>
<feature type="domain" description="DUF4097" evidence="2">
    <location>
        <begin position="354"/>
        <end position="504"/>
    </location>
</feature>
<dbReference type="Pfam" id="PF13349">
    <property type="entry name" value="DUF4097"/>
    <property type="match status" value="1"/>
</dbReference>
<feature type="transmembrane region" description="Helical" evidence="1">
    <location>
        <begin position="146"/>
        <end position="165"/>
    </location>
</feature>
<proteinExistence type="predicted"/>
<comment type="caution">
    <text evidence="3">The sequence shown here is derived from an EMBL/GenBank/DDBJ whole genome shotgun (WGS) entry which is preliminary data.</text>
</comment>
<evidence type="ECO:0000313" key="3">
    <source>
        <dbReference type="EMBL" id="OGG43223.1"/>
    </source>
</evidence>
<dbReference type="Proteomes" id="UP000178606">
    <property type="component" value="Unassembled WGS sequence"/>
</dbReference>
<reference evidence="3 4" key="1">
    <citation type="journal article" date="2016" name="Nat. Commun.">
        <title>Thousands of microbial genomes shed light on interconnected biogeochemical processes in an aquifer system.</title>
        <authorList>
            <person name="Anantharaman K."/>
            <person name="Brown C.T."/>
            <person name="Hug L.A."/>
            <person name="Sharon I."/>
            <person name="Castelle C.J."/>
            <person name="Probst A.J."/>
            <person name="Thomas B.C."/>
            <person name="Singh A."/>
            <person name="Wilkins M.J."/>
            <person name="Karaoz U."/>
            <person name="Brodie E.L."/>
            <person name="Williams K.H."/>
            <person name="Hubbard S.S."/>
            <person name="Banfield J.F."/>
        </authorList>
    </citation>
    <scope>NUCLEOTIDE SEQUENCE [LARGE SCALE GENOMIC DNA]</scope>
    <source>
        <strain evidence="4">RIFCSPLOWO2_12_FULL_64_10</strain>
    </source>
</reference>